<evidence type="ECO:0000313" key="15">
    <source>
        <dbReference type="Proteomes" id="UP001236369"/>
    </source>
</evidence>
<dbReference type="InterPro" id="IPR015422">
    <property type="entry name" value="PyrdxlP-dep_Trfase_small"/>
</dbReference>
<evidence type="ECO:0000256" key="2">
    <source>
        <dbReference type="ARBA" id="ARBA00003120"/>
    </source>
</evidence>
<evidence type="ECO:0000256" key="8">
    <source>
        <dbReference type="ARBA" id="ARBA00022898"/>
    </source>
</evidence>
<keyword evidence="8" id="KW-0663">Pyridoxal phosphate</keyword>
<evidence type="ECO:0000256" key="3">
    <source>
        <dbReference type="ARBA" id="ARBA00006490"/>
    </source>
</evidence>
<dbReference type="PANTHER" id="PTHR11601:SF34">
    <property type="entry name" value="CYSTEINE DESULFURASE"/>
    <property type="match status" value="1"/>
</dbReference>
<keyword evidence="6 14" id="KW-0808">Transferase</keyword>
<sequence length="403" mass="41291">MQGFRALKEMKRSVMDRTRAYLDHNATAPVRPDVAAAVGRALSLPGNPSSIHAEGRAARAVLEAARAEVASLVGARPAQVVFTSGGTEAANAVLSGALRRRGWPAPTRLLFSASEHPCVAAGHRFAEGTVETIPVDGSGLLDLAALDTRLAALSGETVLISVHAANNETGVIQPLAEIVALARAHGRALVHSDAVQAAGKIPLDFAGLRLDAMTLSGHKFAAPKGVGALVLADDVSLETAFVRGGGQEKRQRCGTESLPSLVGMGEAARIARESLGPEAERLTALRDRAEAGVLALAPDAVVFGAGAPRLPNTLSFAVPGLDAPAALIALDLAGVAVSSGSACSSGKVARSATLAAMGVSPALAGGALRVSMGWNTVEEDVSRFLHAFERVATSLYERRGRAA</sequence>
<evidence type="ECO:0000313" key="14">
    <source>
        <dbReference type="EMBL" id="MDQ0444095.1"/>
    </source>
</evidence>
<keyword evidence="9" id="KW-0408">Iron</keyword>
<comment type="function">
    <text evidence="2">Catalyzes the removal of elemental sulfur atoms from cysteine to produce alanine. Seems to participate in the biosynthesis of the nitrogenase metalloclusters by providing the inorganic sulfur required for the Fe-S core formation.</text>
</comment>
<dbReference type="Gene3D" id="1.10.260.50">
    <property type="match status" value="1"/>
</dbReference>
<evidence type="ECO:0000256" key="1">
    <source>
        <dbReference type="ARBA" id="ARBA00001933"/>
    </source>
</evidence>
<dbReference type="PROSITE" id="PS00595">
    <property type="entry name" value="AA_TRANSFER_CLASS_5"/>
    <property type="match status" value="1"/>
</dbReference>
<comment type="cofactor">
    <cofactor evidence="1 12">
        <name>pyridoxal 5'-phosphate</name>
        <dbReference type="ChEBI" id="CHEBI:597326"/>
    </cofactor>
</comment>
<dbReference type="Pfam" id="PF00266">
    <property type="entry name" value="Aminotran_5"/>
    <property type="match status" value="1"/>
</dbReference>
<dbReference type="InterPro" id="IPR016454">
    <property type="entry name" value="Cysteine_dSase"/>
</dbReference>
<dbReference type="EC" id="2.8.1.7" evidence="4"/>
<evidence type="ECO:0000256" key="9">
    <source>
        <dbReference type="ARBA" id="ARBA00023004"/>
    </source>
</evidence>
<dbReference type="InterPro" id="IPR015424">
    <property type="entry name" value="PyrdxlP-dep_Trfase"/>
</dbReference>
<accession>A0ABU0HP43</accession>
<keyword evidence="10" id="KW-0411">Iron-sulfur</keyword>
<evidence type="ECO:0000259" key="13">
    <source>
        <dbReference type="Pfam" id="PF00266"/>
    </source>
</evidence>
<protein>
    <recommendedName>
        <fullName evidence="5">Cysteine desulfurase</fullName>
        <ecNumber evidence="4">2.8.1.7</ecNumber>
    </recommendedName>
</protein>
<dbReference type="Proteomes" id="UP001236369">
    <property type="component" value="Unassembled WGS sequence"/>
</dbReference>
<dbReference type="GO" id="GO:0031071">
    <property type="term" value="F:cysteine desulfurase activity"/>
    <property type="evidence" value="ECO:0007669"/>
    <property type="project" value="UniProtKB-EC"/>
</dbReference>
<comment type="caution">
    <text evidence="14">The sequence shown here is derived from an EMBL/GenBank/DDBJ whole genome shotgun (WGS) entry which is preliminary data.</text>
</comment>
<dbReference type="Gene3D" id="3.40.640.10">
    <property type="entry name" value="Type I PLP-dependent aspartate aminotransferase-like (Major domain)"/>
    <property type="match status" value="1"/>
</dbReference>
<dbReference type="PANTHER" id="PTHR11601">
    <property type="entry name" value="CYSTEINE DESULFURYLASE FAMILY MEMBER"/>
    <property type="match status" value="1"/>
</dbReference>
<comment type="catalytic activity">
    <reaction evidence="11">
        <text>(sulfur carrier)-H + L-cysteine = (sulfur carrier)-SH + L-alanine</text>
        <dbReference type="Rhea" id="RHEA:43892"/>
        <dbReference type="Rhea" id="RHEA-COMP:14737"/>
        <dbReference type="Rhea" id="RHEA-COMP:14739"/>
        <dbReference type="ChEBI" id="CHEBI:29917"/>
        <dbReference type="ChEBI" id="CHEBI:35235"/>
        <dbReference type="ChEBI" id="CHEBI:57972"/>
        <dbReference type="ChEBI" id="CHEBI:64428"/>
        <dbReference type="EC" id="2.8.1.7"/>
    </reaction>
</comment>
<proteinExistence type="inferred from homology"/>
<dbReference type="EMBL" id="JAUSVV010000009">
    <property type="protein sequence ID" value="MDQ0444095.1"/>
    <property type="molecule type" value="Genomic_DNA"/>
</dbReference>
<reference evidence="14 15" key="1">
    <citation type="submission" date="2023-07" db="EMBL/GenBank/DDBJ databases">
        <title>Genomic Encyclopedia of Type Strains, Phase IV (KMG-IV): sequencing the most valuable type-strain genomes for metagenomic binning, comparative biology and taxonomic classification.</title>
        <authorList>
            <person name="Goeker M."/>
        </authorList>
    </citation>
    <scope>NUCLEOTIDE SEQUENCE [LARGE SCALE GENOMIC DNA]</scope>
    <source>
        <strain evidence="14 15">DSM 19562</strain>
    </source>
</reference>
<evidence type="ECO:0000256" key="12">
    <source>
        <dbReference type="RuleBase" id="RU004504"/>
    </source>
</evidence>
<dbReference type="SUPFAM" id="SSF53383">
    <property type="entry name" value="PLP-dependent transferases"/>
    <property type="match status" value="1"/>
</dbReference>
<keyword evidence="7" id="KW-0479">Metal-binding</keyword>
<evidence type="ECO:0000256" key="5">
    <source>
        <dbReference type="ARBA" id="ARBA00013558"/>
    </source>
</evidence>
<feature type="domain" description="Aminotransferase class V" evidence="13">
    <location>
        <begin position="21"/>
        <end position="384"/>
    </location>
</feature>
<evidence type="ECO:0000256" key="7">
    <source>
        <dbReference type="ARBA" id="ARBA00022723"/>
    </source>
</evidence>
<dbReference type="InterPro" id="IPR000192">
    <property type="entry name" value="Aminotrans_V_dom"/>
</dbReference>
<name>A0ABU0HP43_9HYPH</name>
<evidence type="ECO:0000256" key="10">
    <source>
        <dbReference type="ARBA" id="ARBA00023014"/>
    </source>
</evidence>
<evidence type="ECO:0000256" key="6">
    <source>
        <dbReference type="ARBA" id="ARBA00022679"/>
    </source>
</evidence>
<keyword evidence="15" id="KW-1185">Reference proteome</keyword>
<organism evidence="14 15">
    <name type="scientific">Methylobacterium persicinum</name>
    <dbReference type="NCBI Taxonomy" id="374426"/>
    <lineage>
        <taxon>Bacteria</taxon>
        <taxon>Pseudomonadati</taxon>
        <taxon>Pseudomonadota</taxon>
        <taxon>Alphaproteobacteria</taxon>
        <taxon>Hyphomicrobiales</taxon>
        <taxon>Methylobacteriaceae</taxon>
        <taxon>Methylobacterium</taxon>
    </lineage>
</organism>
<dbReference type="InterPro" id="IPR020578">
    <property type="entry name" value="Aminotrans_V_PyrdxlP_BS"/>
</dbReference>
<evidence type="ECO:0000256" key="4">
    <source>
        <dbReference type="ARBA" id="ARBA00012239"/>
    </source>
</evidence>
<gene>
    <name evidence="14" type="ORF">QO016_003603</name>
</gene>
<dbReference type="InterPro" id="IPR015421">
    <property type="entry name" value="PyrdxlP-dep_Trfase_major"/>
</dbReference>
<evidence type="ECO:0000256" key="11">
    <source>
        <dbReference type="ARBA" id="ARBA00050776"/>
    </source>
</evidence>
<dbReference type="PIRSF" id="PIRSF005572">
    <property type="entry name" value="NifS"/>
    <property type="match status" value="1"/>
</dbReference>
<dbReference type="Gene3D" id="3.90.1150.10">
    <property type="entry name" value="Aspartate Aminotransferase, domain 1"/>
    <property type="match status" value="1"/>
</dbReference>
<comment type="similarity">
    <text evidence="3">Belongs to the class-V pyridoxal-phosphate-dependent aminotransferase family. NifS/IscS subfamily.</text>
</comment>